<organism evidence="1 2">
    <name type="scientific">Coemansia reversa (strain ATCC 12441 / NRRL 1564)</name>
    <dbReference type="NCBI Taxonomy" id="763665"/>
    <lineage>
        <taxon>Eukaryota</taxon>
        <taxon>Fungi</taxon>
        <taxon>Fungi incertae sedis</taxon>
        <taxon>Zoopagomycota</taxon>
        <taxon>Kickxellomycotina</taxon>
        <taxon>Kickxellomycetes</taxon>
        <taxon>Kickxellales</taxon>
        <taxon>Kickxellaceae</taxon>
        <taxon>Coemansia</taxon>
    </lineage>
</organism>
<evidence type="ECO:0000313" key="1">
    <source>
        <dbReference type="EMBL" id="PIA13302.1"/>
    </source>
</evidence>
<protein>
    <submittedName>
        <fullName evidence="1">Uncharacterized protein</fullName>
    </submittedName>
</protein>
<dbReference type="Proteomes" id="UP000242474">
    <property type="component" value="Unassembled WGS sequence"/>
</dbReference>
<name>A0A2G5B2Q5_COERN</name>
<evidence type="ECO:0000313" key="2">
    <source>
        <dbReference type="Proteomes" id="UP000242474"/>
    </source>
</evidence>
<dbReference type="AlphaFoldDB" id="A0A2G5B2Q5"/>
<sequence length="156" mass="16770">MTTHQVYLNALGAIAAFHFSVLNEVTNGMASANVLNSPEINGAFDQIWKLLGDSDNDIGIGFKQVYNNTECSGSKHLEAAVVADGLKALLGGYSNLPDAPPPFKIAGVRDMLCRLFHLVKTDVVIGEDLPVTGLLTKSFGGKTYTSWSDCYNDLCK</sequence>
<reference evidence="1 2" key="1">
    <citation type="journal article" date="2015" name="Genome Biol. Evol.">
        <title>Phylogenomic analyses indicate that early fungi evolved digesting cell walls of algal ancestors of land plants.</title>
        <authorList>
            <person name="Chang Y."/>
            <person name="Wang S."/>
            <person name="Sekimoto S."/>
            <person name="Aerts A.L."/>
            <person name="Choi C."/>
            <person name="Clum A."/>
            <person name="LaButti K.M."/>
            <person name="Lindquist E.A."/>
            <person name="Yee Ngan C."/>
            <person name="Ohm R.A."/>
            <person name="Salamov A.A."/>
            <person name="Grigoriev I.V."/>
            <person name="Spatafora J.W."/>
            <person name="Berbee M.L."/>
        </authorList>
    </citation>
    <scope>NUCLEOTIDE SEQUENCE [LARGE SCALE GENOMIC DNA]</scope>
    <source>
        <strain evidence="1 2">NRRL 1564</strain>
    </source>
</reference>
<accession>A0A2G5B2Q5</accession>
<proteinExistence type="predicted"/>
<dbReference type="OrthoDB" id="10488050at2759"/>
<gene>
    <name evidence="1" type="ORF">COEREDRAFT_11595</name>
</gene>
<dbReference type="EMBL" id="KZ303541">
    <property type="protein sequence ID" value="PIA13302.1"/>
    <property type="molecule type" value="Genomic_DNA"/>
</dbReference>
<keyword evidence="2" id="KW-1185">Reference proteome</keyword>